<dbReference type="Pfam" id="PF23343">
    <property type="entry name" value="REP_ORF2-G2P"/>
    <property type="match status" value="1"/>
</dbReference>
<protein>
    <submittedName>
        <fullName evidence="2">Replication initiator protein</fullName>
    </submittedName>
</protein>
<feature type="domain" description="Replication-associated protein ORF2/G2P" evidence="1">
    <location>
        <begin position="52"/>
        <end position="158"/>
    </location>
</feature>
<sequence length="272" mass="31478">MKCTRPVLERCKTGPVELVERPCGKCPACLSNRAQEWTYRLFAENKLHSKSCFVTLTYDDEQLGARLVLSFTGLYSLNKKELQDFMKRLRKNLSARIRFYGVGEYGGQSKRPHYHLILFGVSKEDRKVIEKAWPFGFVTVGDVSPASIAYVARYCTKKLFSESLDYKEEGVLPEFSLMSNRPGIGFNAIKKGVRRSEDGSMFVWYQGRRSKVPQYFKDKLRTAYDQYVARIASTSSRDERYVDFERSGRCLEDEQFQSEKNALARRGARRKI</sequence>
<dbReference type="EMBL" id="PP511849">
    <property type="protein sequence ID" value="XCD08051.1"/>
    <property type="molecule type" value="Genomic_DNA"/>
</dbReference>
<evidence type="ECO:0000313" key="3">
    <source>
        <dbReference type="EMBL" id="XCD05688.1"/>
    </source>
</evidence>
<evidence type="ECO:0000259" key="1">
    <source>
        <dbReference type="Pfam" id="PF23343"/>
    </source>
</evidence>
<reference evidence="2" key="1">
    <citation type="submission" date="2024-03" db="EMBL/GenBank/DDBJ databases">
        <title>Diverse circular DNA viruses in blood, oral, and fecal samples of captive lemurs.</title>
        <authorList>
            <person name="Paietta E.N."/>
            <person name="Kraberger S."/>
            <person name="Lund M.C."/>
            <person name="Custer J.M."/>
            <person name="Vargas K.M."/>
            <person name="Ehmke E.E."/>
            <person name="Yoder A.D."/>
            <person name="Varsani A."/>
        </authorList>
    </citation>
    <scope>NUCLEOTIDE SEQUENCE</scope>
    <source>
        <strain evidence="2">Duke_21_115</strain>
        <strain evidence="3">Duke_24FS_137</strain>
        <strain evidence="4">Duke_26_117</strain>
        <strain evidence="5">Duke_28FS_129</strain>
    </source>
</reference>
<dbReference type="EMBL" id="PP511594">
    <property type="protein sequence ID" value="XCD05688.1"/>
    <property type="molecule type" value="Genomic_DNA"/>
</dbReference>
<dbReference type="InterPro" id="IPR056906">
    <property type="entry name" value="ORF2/G2P_dom"/>
</dbReference>
<evidence type="ECO:0000313" key="5">
    <source>
        <dbReference type="EMBL" id="XCD08051.1"/>
    </source>
</evidence>
<dbReference type="EMBL" id="PP511771">
    <property type="protein sequence ID" value="XCD07242.1"/>
    <property type="molecule type" value="Genomic_DNA"/>
</dbReference>
<evidence type="ECO:0000313" key="4">
    <source>
        <dbReference type="EMBL" id="XCD07242.1"/>
    </source>
</evidence>
<organism evidence="2">
    <name type="scientific">Dulem virus 78</name>
    <dbReference type="NCBI Taxonomy" id="3145789"/>
    <lineage>
        <taxon>Viruses</taxon>
        <taxon>Monodnaviria</taxon>
        <taxon>Sangervirae</taxon>
        <taxon>Phixviricota</taxon>
        <taxon>Malgrandaviricetes</taxon>
        <taxon>Petitvirales</taxon>
        <taxon>Microviridae</taxon>
        <taxon>Microvirus</taxon>
    </lineage>
</organism>
<evidence type="ECO:0000313" key="2">
    <source>
        <dbReference type="EMBL" id="XCD04232.1"/>
    </source>
</evidence>
<accession>A0AAU8AY51</accession>
<name>A0AAU8AY51_9VIRU</name>
<dbReference type="EMBL" id="PP511442">
    <property type="protein sequence ID" value="XCD04232.1"/>
    <property type="molecule type" value="Genomic_DNA"/>
</dbReference>
<proteinExistence type="predicted"/>